<dbReference type="EMBL" id="QXFI01000006">
    <property type="protein sequence ID" value="RIV47384.1"/>
    <property type="molecule type" value="Genomic_DNA"/>
</dbReference>
<comment type="caution">
    <text evidence="2">The sequence shown here is derived from an EMBL/GenBank/DDBJ whole genome shotgun (WGS) entry which is preliminary data.</text>
</comment>
<evidence type="ECO:0000313" key="3">
    <source>
        <dbReference type="Proteomes" id="UP000266691"/>
    </source>
</evidence>
<dbReference type="Pfam" id="PF16369">
    <property type="entry name" value="GH43_C"/>
    <property type="match status" value="1"/>
</dbReference>
<organism evidence="2 3">
    <name type="scientific">Flagellimonas pelagia</name>
    <dbReference type="NCBI Taxonomy" id="2306998"/>
    <lineage>
        <taxon>Bacteria</taxon>
        <taxon>Pseudomonadati</taxon>
        <taxon>Bacteroidota</taxon>
        <taxon>Flavobacteriia</taxon>
        <taxon>Flavobacteriales</taxon>
        <taxon>Flavobacteriaceae</taxon>
        <taxon>Flagellimonas</taxon>
    </lineage>
</organism>
<dbReference type="Proteomes" id="UP000266691">
    <property type="component" value="Unassembled WGS sequence"/>
</dbReference>
<reference evidence="2 3" key="1">
    <citation type="submission" date="2018-08" db="EMBL/GenBank/DDBJ databases">
        <title>Proposal of Muricauda 72 sp.nov. and Muricauda NH166 sp.nov., isolated from seawater.</title>
        <authorList>
            <person name="Cheng H."/>
            <person name="Wu Y.-H."/>
            <person name="Guo L.-L."/>
            <person name="Xu X.-W."/>
        </authorList>
    </citation>
    <scope>NUCLEOTIDE SEQUENCE [LARGE SCALE GENOMIC DNA]</scope>
    <source>
        <strain evidence="2 3">72</strain>
    </source>
</reference>
<accession>A0A3A1NPF4</accession>
<name>A0A3A1NPF4_9FLAO</name>
<sequence>MYIEYMMRLYLAICKYLRALVQIRIYSKALIPLSIYFLLISCNSDEKQLIGKWKTLSIESERGNEIKDVDSDDYYQFNNDGTYMNSFQNSTYIGNWKLDKKSKKIELEYGLATFKGNYRLLQDSLFLELDKYILQRKDSVLGKILIKLEKN</sequence>
<proteinExistence type="predicted"/>
<feature type="domain" description="Extracellular endo-alpha-(1-&gt;5)-L-arabinanase C-terminal" evidence="1">
    <location>
        <begin position="44"/>
        <end position="116"/>
    </location>
</feature>
<evidence type="ECO:0000259" key="1">
    <source>
        <dbReference type="Pfam" id="PF16369"/>
    </source>
</evidence>
<evidence type="ECO:0000313" key="2">
    <source>
        <dbReference type="EMBL" id="RIV47384.1"/>
    </source>
</evidence>
<dbReference type="AlphaFoldDB" id="A0A3A1NPF4"/>
<protein>
    <recommendedName>
        <fullName evidence="1">Extracellular endo-alpha-(1-&gt;5)-L-arabinanase C-terminal domain-containing protein</fullName>
    </recommendedName>
</protein>
<gene>
    <name evidence="2" type="ORF">D2V05_00365</name>
</gene>
<dbReference type="InterPro" id="IPR032291">
    <property type="entry name" value="Abn2_C"/>
</dbReference>